<dbReference type="PROSITE" id="PS51198">
    <property type="entry name" value="UVRD_HELICASE_ATP_BIND"/>
    <property type="match status" value="1"/>
</dbReference>
<dbReference type="InterPro" id="IPR027417">
    <property type="entry name" value="P-loop_NTPase"/>
</dbReference>
<keyword evidence="11" id="KW-0234">DNA repair</keyword>
<evidence type="ECO:0000256" key="5">
    <source>
        <dbReference type="ARBA" id="ARBA00022801"/>
    </source>
</evidence>
<evidence type="ECO:0000256" key="1">
    <source>
        <dbReference type="ARBA" id="ARBA00022722"/>
    </source>
</evidence>
<keyword evidence="10" id="KW-0238">DNA-binding</keyword>
<evidence type="ECO:0000256" key="15">
    <source>
        <dbReference type="ARBA" id="ARBA00048988"/>
    </source>
</evidence>
<dbReference type="Pfam" id="PF13361">
    <property type="entry name" value="UvrD_C"/>
    <property type="match status" value="1"/>
</dbReference>
<evidence type="ECO:0000256" key="10">
    <source>
        <dbReference type="ARBA" id="ARBA00023125"/>
    </source>
</evidence>
<gene>
    <name evidence="19" type="ORF">LX73_0638</name>
</gene>
<evidence type="ECO:0000256" key="4">
    <source>
        <dbReference type="ARBA" id="ARBA00022763"/>
    </source>
</evidence>
<keyword evidence="6 16" id="KW-0347">Helicase</keyword>
<evidence type="ECO:0000259" key="18">
    <source>
        <dbReference type="PROSITE" id="PS51217"/>
    </source>
</evidence>
<evidence type="ECO:0000256" key="13">
    <source>
        <dbReference type="ARBA" id="ARBA00034617"/>
    </source>
</evidence>
<keyword evidence="20" id="KW-1185">Reference proteome</keyword>
<dbReference type="HAMAP" id="MF_01485">
    <property type="entry name" value="RecB"/>
    <property type="match status" value="1"/>
</dbReference>
<dbReference type="InterPro" id="IPR014017">
    <property type="entry name" value="DNA_helicase_UvrD-like_C"/>
</dbReference>
<comment type="catalytic activity">
    <reaction evidence="13">
        <text>Couples ATP hydrolysis with the unwinding of duplex DNA by translocating in the 3'-5' direction.</text>
        <dbReference type="EC" id="5.6.2.4"/>
    </reaction>
</comment>
<dbReference type="GO" id="GO:0009338">
    <property type="term" value="C:exodeoxyribonuclease V complex"/>
    <property type="evidence" value="ECO:0007669"/>
    <property type="project" value="TreeGrafter"/>
</dbReference>
<keyword evidence="8 16" id="KW-0067">ATP-binding</keyword>
<evidence type="ECO:0000256" key="6">
    <source>
        <dbReference type="ARBA" id="ARBA00022806"/>
    </source>
</evidence>
<dbReference type="SUPFAM" id="SSF52540">
    <property type="entry name" value="P-loop containing nucleoside triphosphate hydrolases"/>
    <property type="match status" value="1"/>
</dbReference>
<feature type="domain" description="UvrD-like helicase C-terminal" evidence="18">
    <location>
        <begin position="489"/>
        <end position="755"/>
    </location>
</feature>
<accession>A0A5D3YQ02</accession>
<dbReference type="Gene3D" id="3.90.320.10">
    <property type="match status" value="1"/>
</dbReference>
<keyword evidence="1" id="KW-0540">Nuclease</keyword>
<evidence type="ECO:0000256" key="14">
    <source>
        <dbReference type="ARBA" id="ARBA00034808"/>
    </source>
</evidence>
<dbReference type="NCBIfam" id="TIGR00609">
    <property type="entry name" value="recB"/>
    <property type="match status" value="1"/>
</dbReference>
<dbReference type="GO" id="GO:0003677">
    <property type="term" value="F:DNA binding"/>
    <property type="evidence" value="ECO:0007669"/>
    <property type="project" value="UniProtKB-KW"/>
</dbReference>
<comment type="catalytic activity">
    <reaction evidence="15">
        <text>ATP + H2O = ADP + phosphate + H(+)</text>
        <dbReference type="Rhea" id="RHEA:13065"/>
        <dbReference type="ChEBI" id="CHEBI:15377"/>
        <dbReference type="ChEBI" id="CHEBI:15378"/>
        <dbReference type="ChEBI" id="CHEBI:30616"/>
        <dbReference type="ChEBI" id="CHEBI:43474"/>
        <dbReference type="ChEBI" id="CHEBI:456216"/>
        <dbReference type="EC" id="5.6.2.4"/>
    </reaction>
</comment>
<organism evidence="19 20">
    <name type="scientific">Fodinibius salinus</name>
    <dbReference type="NCBI Taxonomy" id="860790"/>
    <lineage>
        <taxon>Bacteria</taxon>
        <taxon>Pseudomonadati</taxon>
        <taxon>Balneolota</taxon>
        <taxon>Balneolia</taxon>
        <taxon>Balneolales</taxon>
        <taxon>Balneolaceae</taxon>
        <taxon>Fodinibius</taxon>
    </lineage>
</organism>
<dbReference type="GO" id="GO:0005524">
    <property type="term" value="F:ATP binding"/>
    <property type="evidence" value="ECO:0007669"/>
    <property type="project" value="UniProtKB-UniRule"/>
</dbReference>
<keyword evidence="5 16" id="KW-0378">Hydrolase</keyword>
<dbReference type="SUPFAM" id="SSF52980">
    <property type="entry name" value="Restriction endonuclease-like"/>
    <property type="match status" value="1"/>
</dbReference>
<keyword evidence="4" id="KW-0227">DNA damage</keyword>
<evidence type="ECO:0000256" key="8">
    <source>
        <dbReference type="ARBA" id="ARBA00022840"/>
    </source>
</evidence>
<feature type="domain" description="UvrD-like helicase ATP-binding" evidence="17">
    <location>
        <begin position="1"/>
        <end position="457"/>
    </location>
</feature>
<dbReference type="PANTHER" id="PTHR11070:SF23">
    <property type="entry name" value="RECBCD ENZYME SUBUNIT RECB"/>
    <property type="match status" value="1"/>
</dbReference>
<evidence type="ECO:0000256" key="2">
    <source>
        <dbReference type="ARBA" id="ARBA00022723"/>
    </source>
</evidence>
<dbReference type="Gene3D" id="3.40.50.300">
    <property type="entry name" value="P-loop containing nucleotide triphosphate hydrolases"/>
    <property type="match status" value="2"/>
</dbReference>
<proteinExistence type="inferred from homology"/>
<keyword evidence="9" id="KW-0460">Magnesium</keyword>
<dbReference type="Pfam" id="PF00580">
    <property type="entry name" value="UvrD-helicase"/>
    <property type="match status" value="1"/>
</dbReference>
<dbReference type="EMBL" id="VNHY01000001">
    <property type="protein sequence ID" value="TYP95338.1"/>
    <property type="molecule type" value="Genomic_DNA"/>
</dbReference>
<dbReference type="InterPro" id="IPR011604">
    <property type="entry name" value="PDDEXK-like_dom_sf"/>
</dbReference>
<dbReference type="CDD" id="cd22352">
    <property type="entry name" value="RecB_C-like"/>
    <property type="match status" value="1"/>
</dbReference>
<dbReference type="OrthoDB" id="9810135at2"/>
<evidence type="ECO:0000256" key="11">
    <source>
        <dbReference type="ARBA" id="ARBA00023204"/>
    </source>
</evidence>
<dbReference type="PROSITE" id="PS51217">
    <property type="entry name" value="UVRD_HELICASE_CTER"/>
    <property type="match status" value="1"/>
</dbReference>
<dbReference type="InterPro" id="IPR000212">
    <property type="entry name" value="DNA_helicase_UvrD/REP"/>
</dbReference>
<dbReference type="Gene3D" id="1.10.486.10">
    <property type="entry name" value="PCRA, domain 4"/>
    <property type="match status" value="1"/>
</dbReference>
<protein>
    <recommendedName>
        <fullName evidence="14">DNA 3'-5' helicase</fullName>
        <ecNumber evidence="14">5.6.2.4</ecNumber>
    </recommendedName>
</protein>
<keyword evidence="12" id="KW-0413">Isomerase</keyword>
<dbReference type="Gene3D" id="1.10.3170.10">
    <property type="entry name" value="Recbcd, chain B, domain 2"/>
    <property type="match status" value="1"/>
</dbReference>
<feature type="binding site" evidence="16">
    <location>
        <begin position="19"/>
        <end position="26"/>
    </location>
    <ligand>
        <name>ATP</name>
        <dbReference type="ChEBI" id="CHEBI:30616"/>
    </ligand>
</feature>
<name>A0A5D3YQ02_9BACT</name>
<keyword evidence="2" id="KW-0479">Metal-binding</keyword>
<dbReference type="InterPro" id="IPR004586">
    <property type="entry name" value="RecB"/>
</dbReference>
<dbReference type="GO" id="GO:0046872">
    <property type="term" value="F:metal ion binding"/>
    <property type="evidence" value="ECO:0007669"/>
    <property type="project" value="UniProtKB-KW"/>
</dbReference>
<evidence type="ECO:0000256" key="12">
    <source>
        <dbReference type="ARBA" id="ARBA00023235"/>
    </source>
</evidence>
<evidence type="ECO:0000256" key="16">
    <source>
        <dbReference type="PROSITE-ProRule" id="PRU00560"/>
    </source>
</evidence>
<dbReference type="GO" id="GO:0000725">
    <property type="term" value="P:recombinational repair"/>
    <property type="evidence" value="ECO:0007669"/>
    <property type="project" value="TreeGrafter"/>
</dbReference>
<dbReference type="AlphaFoldDB" id="A0A5D3YQ02"/>
<evidence type="ECO:0000256" key="3">
    <source>
        <dbReference type="ARBA" id="ARBA00022741"/>
    </source>
</evidence>
<comment type="caution">
    <text evidence="19">The sequence shown here is derived from an EMBL/GenBank/DDBJ whole genome shotgun (WGS) entry which is preliminary data.</text>
</comment>
<dbReference type="InterPro" id="IPR011335">
    <property type="entry name" value="Restrct_endonuc-II-like"/>
</dbReference>
<dbReference type="GO" id="GO:0005829">
    <property type="term" value="C:cytosol"/>
    <property type="evidence" value="ECO:0007669"/>
    <property type="project" value="TreeGrafter"/>
</dbReference>
<dbReference type="GO" id="GO:0008854">
    <property type="term" value="F:exodeoxyribonuclease V activity"/>
    <property type="evidence" value="ECO:0007669"/>
    <property type="project" value="InterPro"/>
</dbReference>
<evidence type="ECO:0000313" key="20">
    <source>
        <dbReference type="Proteomes" id="UP000324595"/>
    </source>
</evidence>
<evidence type="ECO:0000256" key="7">
    <source>
        <dbReference type="ARBA" id="ARBA00022839"/>
    </source>
</evidence>
<keyword evidence="3 16" id="KW-0547">Nucleotide-binding</keyword>
<evidence type="ECO:0000256" key="9">
    <source>
        <dbReference type="ARBA" id="ARBA00022842"/>
    </source>
</evidence>
<dbReference type="GO" id="GO:0043138">
    <property type="term" value="F:3'-5' DNA helicase activity"/>
    <property type="evidence" value="ECO:0007669"/>
    <property type="project" value="UniProtKB-EC"/>
</dbReference>
<dbReference type="RefSeq" id="WP_148898009.1">
    <property type="nucleotide sequence ID" value="NZ_VNHY01000001.1"/>
</dbReference>
<sequence>MDVLEPFDIDFSGINLVEASAGTGKTYNIMSLYIRAIIELDMPVNKILVVTYTEAATKELKDGLLRRIRKSISILRAAEVTGDDKHDQFLTELLQKVTDSSAAIKKLEQAVRNFDEAAIYTIHGFCYQSLQERAFESRAMYDAEMIGEDTELVQEAVDDYWRRWMAEATENPEKHPLLKLLDDKGIGPDSLAGELENYIGKPYLHILPEDIQLEHVDAQLRELQELHTKMRELWSEQRADIRALLGRDEMSNYRSSWLENWFSKMDVIFQSDTATVEIFDQFDRFTQSRIDNSLKKAAREKSTQPPQHLFFKLADEYQQIAHRLSDFDVSFKKELLTYLRSELNQKKEEQQVLSYDDLLLRLRNALLDEQRGQQLAQKMRDKYPIAMVDEFQDTDPNQYDIFRRIYRDADEGALFMIGDPKQSIYSFRGADVYSYIKARKDAPEENRFKLDRNFRSVPNLLKGVNAFWGGHENPFLIENEIEYNKVEPGWDEERYDSLLEYGQERPAIRFRRLSEPGQDKLNKKEARKQAAKDTAREIARLLEGGRNRQITIGGEPVEAKDIAVLVRKHKQADLVNDALQELDIKSVRHSDQSVFESDEAKQLGQLLKAVAEPSNETLVKTALSLPLSGYTANQLLEIEEEQQQWIDVLDQFGEWHRQWQHQGFAPMFRSLMAELNMAEHIIDYSNGERRLTNLLHLGELLQEESRNHKEGARSLLQWLARKRQENSSSKQDEEQLRLESDEELVKIVTMHKSKGLQYPIVFCPFLWHGPHITRETNPMVYHRPDDNDTAYLDLYGEKGDDREEQRFYNYREQQAESLRLAYVAMTRAQQCLYLTWQFASDSQLSSLGYLLQDPKLAESQLMDKVNYGEAGDWSRDDFHEAIGTLCDEHGDFFTLKRVPERPEDAGQLDLSSMGNKAANLESRDFDRSPPLEVSYGVSSFSSLTSWMNEDPEMPDYDQFLDQPDMVEVAAEDDPKTMFTFPKGPQPGTCIHHIFENIDFTDLDDADKVIDESLSTYGIDQQWSTVVQKMLEVVVHKSLHPAIEGLTLSELGTDNLNAEMEFYYQNEHIKTRKLLSIIRDDYSAGSEEGRADAGFLKGFIDLTFKFGGRYYLLDYKTNYLGDCIADYEQPHLIHEMQEASYDLQYHVYSIALHRFLKKHKQDDYSYEDHFGGAFYLFLRGMNKKGNEGIFFDRPDYKRIKELDEYIKTGGEDA</sequence>
<dbReference type="InterPro" id="IPR014016">
    <property type="entry name" value="UvrD-like_ATP-bd"/>
</dbReference>
<reference evidence="19 20" key="1">
    <citation type="submission" date="2019-07" db="EMBL/GenBank/DDBJ databases">
        <title>Genomic Encyclopedia of Archaeal and Bacterial Type Strains, Phase II (KMG-II): from individual species to whole genera.</title>
        <authorList>
            <person name="Goeker M."/>
        </authorList>
    </citation>
    <scope>NUCLEOTIDE SEQUENCE [LARGE SCALE GENOMIC DNA]</scope>
    <source>
        <strain evidence="19 20">DSM 21935</strain>
    </source>
</reference>
<keyword evidence="7" id="KW-0269">Exonuclease</keyword>
<dbReference type="EC" id="5.6.2.4" evidence="14"/>
<evidence type="ECO:0000313" key="19">
    <source>
        <dbReference type="EMBL" id="TYP95338.1"/>
    </source>
</evidence>
<dbReference type="Proteomes" id="UP000324595">
    <property type="component" value="Unassembled WGS sequence"/>
</dbReference>
<evidence type="ECO:0000259" key="17">
    <source>
        <dbReference type="PROSITE" id="PS51198"/>
    </source>
</evidence>
<dbReference type="PANTHER" id="PTHR11070">
    <property type="entry name" value="UVRD / RECB / PCRA DNA HELICASE FAMILY MEMBER"/>
    <property type="match status" value="1"/>
</dbReference>